<dbReference type="STRING" id="220714.SAMN05660469_0288"/>
<dbReference type="AlphaFoldDB" id="A0A3F3GRQ9"/>
<dbReference type="Proteomes" id="UP000061227">
    <property type="component" value="Unassembled WGS sequence"/>
</dbReference>
<dbReference type="PANTHER" id="PTHR43179">
    <property type="entry name" value="RHAMNOSYLTRANSFERASE WBBL"/>
    <property type="match status" value="1"/>
</dbReference>
<comment type="pathway">
    <text evidence="1">Cell wall biogenesis; cell wall polysaccharide biosynthesis.</text>
</comment>
<keyword evidence="7" id="KW-1185">Reference proteome</keyword>
<evidence type="ECO:0000313" key="7">
    <source>
        <dbReference type="Proteomes" id="UP000061227"/>
    </source>
</evidence>
<dbReference type="OrthoDB" id="7665907at2"/>
<sequence length="300" mass="34480">MTKKVSAVVVTYNRLTLLKEVIESLQKQIEPVSHIIIVDNASENDTKEYLESLGNQIDYVRLGENLGGAGGFNRGIRYFMENTDDDFVWVMDDDTVVHPDTLQNLLKFANVEPNFGFLASDVRWTDGHRAKMNQPAPMNRLKVIPENQVEPIRLQNATFVSLLVRRSVVAQIGLPITDFFIWGDDIEYTERAGRVAPGYFVPSAKVTHKMGSNVGSSLLNDGPERTPRYFYSYRNKGYYIRKRDWYRKNRARLRTLAEYWQIKLSKTDRKSEKLAVMKKGMKAGKIFNPIIEFADTSKKK</sequence>
<evidence type="ECO:0000256" key="3">
    <source>
        <dbReference type="ARBA" id="ARBA00022676"/>
    </source>
</evidence>
<dbReference type="EMBL" id="DF968063">
    <property type="protein sequence ID" value="GAP02336.1"/>
    <property type="molecule type" value="Genomic_DNA"/>
</dbReference>
<proteinExistence type="inferred from homology"/>
<dbReference type="InterPro" id="IPR001173">
    <property type="entry name" value="Glyco_trans_2-like"/>
</dbReference>
<keyword evidence="3" id="KW-0328">Glycosyltransferase</keyword>
<dbReference type="Pfam" id="PF00535">
    <property type="entry name" value="Glycos_transf_2"/>
    <property type="match status" value="1"/>
</dbReference>
<evidence type="ECO:0000256" key="2">
    <source>
        <dbReference type="ARBA" id="ARBA00006739"/>
    </source>
</evidence>
<dbReference type="RefSeq" id="WP_059375866.1">
    <property type="nucleotide sequence ID" value="NZ_DF968063.1"/>
</dbReference>
<feature type="domain" description="Glycosyltransferase 2-like" evidence="5">
    <location>
        <begin position="6"/>
        <end position="172"/>
    </location>
</feature>
<dbReference type="Gene3D" id="3.90.550.10">
    <property type="entry name" value="Spore Coat Polysaccharide Biosynthesis Protein SpsA, Chain A"/>
    <property type="match status" value="1"/>
</dbReference>
<dbReference type="GO" id="GO:0016757">
    <property type="term" value="F:glycosyltransferase activity"/>
    <property type="evidence" value="ECO:0007669"/>
    <property type="project" value="UniProtKB-KW"/>
</dbReference>
<dbReference type="SUPFAM" id="SSF53448">
    <property type="entry name" value="Nucleotide-diphospho-sugar transferases"/>
    <property type="match status" value="1"/>
</dbReference>
<keyword evidence="4 6" id="KW-0808">Transferase</keyword>
<reference evidence="6 7" key="1">
    <citation type="journal article" date="2015" name="BMC Genomics">
        <title>Comparative genomics of Fructobacillus spp. and Leuconostoc spp. reveals niche-specific evolution of Fructobacillus spp.</title>
        <authorList>
            <person name="Endo A."/>
            <person name="Tanizawa Y."/>
            <person name="Tanaka N."/>
            <person name="Maeno S."/>
            <person name="Kumar H."/>
            <person name="Shiwa Y."/>
            <person name="Okada S."/>
            <person name="Yoshikawa H."/>
            <person name="Dicks L."/>
            <person name="Nakagawa J."/>
            <person name="Arita M."/>
        </authorList>
    </citation>
    <scope>NUCLEOTIDE SEQUENCE [LARGE SCALE GENOMIC DNA]</scope>
    <source>
        <strain evidence="6 7">DSM 15468</strain>
    </source>
</reference>
<dbReference type="InterPro" id="IPR029044">
    <property type="entry name" value="Nucleotide-diphossugar_trans"/>
</dbReference>
<protein>
    <submittedName>
        <fullName evidence="6">Glycosyltransferase</fullName>
    </submittedName>
</protein>
<evidence type="ECO:0000256" key="1">
    <source>
        <dbReference type="ARBA" id="ARBA00004776"/>
    </source>
</evidence>
<evidence type="ECO:0000259" key="5">
    <source>
        <dbReference type="Pfam" id="PF00535"/>
    </source>
</evidence>
<name>A0A3F3GRQ9_9LACO</name>
<accession>A0A3F3GRQ9</accession>
<evidence type="ECO:0000256" key="4">
    <source>
        <dbReference type="ARBA" id="ARBA00022679"/>
    </source>
</evidence>
<dbReference type="CDD" id="cd04185">
    <property type="entry name" value="GT_2_like_b"/>
    <property type="match status" value="1"/>
</dbReference>
<gene>
    <name evidence="6" type="ORF">FPFC_012160</name>
</gene>
<organism evidence="6 7">
    <name type="scientific">Fructobacillus pseudoficulneus</name>
    <dbReference type="NCBI Taxonomy" id="220714"/>
    <lineage>
        <taxon>Bacteria</taxon>
        <taxon>Bacillati</taxon>
        <taxon>Bacillota</taxon>
        <taxon>Bacilli</taxon>
        <taxon>Lactobacillales</taxon>
        <taxon>Lactobacillaceae</taxon>
        <taxon>Fructobacillus</taxon>
    </lineage>
</organism>
<comment type="similarity">
    <text evidence="2">Belongs to the glycosyltransferase 2 family.</text>
</comment>
<evidence type="ECO:0000313" key="6">
    <source>
        <dbReference type="EMBL" id="GAP02336.1"/>
    </source>
</evidence>
<dbReference type="PANTHER" id="PTHR43179:SF12">
    <property type="entry name" value="GALACTOFURANOSYLTRANSFERASE GLFT2"/>
    <property type="match status" value="1"/>
</dbReference>